<feature type="compositionally biased region" description="Low complexity" evidence="1">
    <location>
        <begin position="45"/>
        <end position="56"/>
    </location>
</feature>
<gene>
    <name evidence="3" type="ORF">SCOCK_140077</name>
</gene>
<keyword evidence="2" id="KW-0472">Membrane</keyword>
<reference evidence="3" key="1">
    <citation type="submission" date="2021-05" db="EMBL/GenBank/DDBJ databases">
        <authorList>
            <person name="Arsene-Ploetze F."/>
        </authorList>
    </citation>
    <scope>NUCLEOTIDE SEQUENCE</scope>
    <source>
        <strain evidence="3">DSM 42138</strain>
    </source>
</reference>
<keyword evidence="2" id="KW-1133">Transmembrane helix</keyword>
<name>A0A9W4DKT9_9ACTN</name>
<comment type="caution">
    <text evidence="3">The sequence shown here is derived from an EMBL/GenBank/DDBJ whole genome shotgun (WGS) entry which is preliminary data.</text>
</comment>
<feature type="transmembrane region" description="Helical" evidence="2">
    <location>
        <begin position="12"/>
        <end position="34"/>
    </location>
</feature>
<feature type="compositionally biased region" description="Basic and acidic residues" evidence="1">
    <location>
        <begin position="57"/>
        <end position="66"/>
    </location>
</feature>
<evidence type="ECO:0000256" key="2">
    <source>
        <dbReference type="SAM" id="Phobius"/>
    </source>
</evidence>
<protein>
    <submittedName>
        <fullName evidence="3">Uncharacterized protein</fullName>
    </submittedName>
</protein>
<evidence type="ECO:0000313" key="4">
    <source>
        <dbReference type="Proteomes" id="UP001152519"/>
    </source>
</evidence>
<organism evidence="3 4">
    <name type="scientific">Actinacidiphila cocklensis</name>
    <dbReference type="NCBI Taxonomy" id="887465"/>
    <lineage>
        <taxon>Bacteria</taxon>
        <taxon>Bacillati</taxon>
        <taxon>Actinomycetota</taxon>
        <taxon>Actinomycetes</taxon>
        <taxon>Kitasatosporales</taxon>
        <taxon>Streptomycetaceae</taxon>
        <taxon>Actinacidiphila</taxon>
    </lineage>
</organism>
<keyword evidence="2" id="KW-0812">Transmembrane</keyword>
<evidence type="ECO:0000313" key="3">
    <source>
        <dbReference type="EMBL" id="CAG6391879.1"/>
    </source>
</evidence>
<sequence length="66" mass="7314">MGSSSSWQFTRYGLIVPAATLAVSALYLWLRYFALAYIGERRRPAAGLRSRRSTAATRRDNAPHGA</sequence>
<feature type="region of interest" description="Disordered" evidence="1">
    <location>
        <begin position="44"/>
        <end position="66"/>
    </location>
</feature>
<dbReference type="EMBL" id="CAJSLV010000042">
    <property type="protein sequence ID" value="CAG6391879.1"/>
    <property type="molecule type" value="Genomic_DNA"/>
</dbReference>
<accession>A0A9W4DKT9</accession>
<dbReference type="RefSeq" id="WP_251486055.1">
    <property type="nucleotide sequence ID" value="NZ_CAJSLV010000042.1"/>
</dbReference>
<dbReference type="Proteomes" id="UP001152519">
    <property type="component" value="Unassembled WGS sequence"/>
</dbReference>
<evidence type="ECO:0000256" key="1">
    <source>
        <dbReference type="SAM" id="MobiDB-lite"/>
    </source>
</evidence>
<proteinExistence type="predicted"/>
<dbReference type="AlphaFoldDB" id="A0A9W4DKT9"/>
<keyword evidence="4" id="KW-1185">Reference proteome</keyword>